<name>A0A4Y2DTY7_ARAVE</name>
<protein>
    <submittedName>
        <fullName evidence="1">Uncharacterized protein</fullName>
    </submittedName>
</protein>
<sequence>MTRTTPELSSSPFDLYTLFPSFRTTSVGGRLTHYVRVNVQQTHWTMCRNHSSGGALVSDTRGIIWIFFHLQLSPVASEMLAPELLNISLVGLVSTTHVHRLTQMCS</sequence>
<dbReference type="AlphaFoldDB" id="A0A4Y2DTY7"/>
<dbReference type="Proteomes" id="UP000499080">
    <property type="component" value="Unassembled WGS sequence"/>
</dbReference>
<comment type="caution">
    <text evidence="1">The sequence shown here is derived from an EMBL/GenBank/DDBJ whole genome shotgun (WGS) entry which is preliminary data.</text>
</comment>
<proteinExistence type="predicted"/>
<dbReference type="EMBL" id="BGPR01000440">
    <property type="protein sequence ID" value="GBM20322.1"/>
    <property type="molecule type" value="Genomic_DNA"/>
</dbReference>
<evidence type="ECO:0000313" key="1">
    <source>
        <dbReference type="EMBL" id="GBM20322.1"/>
    </source>
</evidence>
<gene>
    <name evidence="1" type="ORF">AVEN_195876_1</name>
</gene>
<reference evidence="1 2" key="1">
    <citation type="journal article" date="2019" name="Sci. Rep.">
        <title>Orb-weaving spider Araneus ventricosus genome elucidates the spidroin gene catalogue.</title>
        <authorList>
            <person name="Kono N."/>
            <person name="Nakamura H."/>
            <person name="Ohtoshi R."/>
            <person name="Moran D.A.P."/>
            <person name="Shinohara A."/>
            <person name="Yoshida Y."/>
            <person name="Fujiwara M."/>
            <person name="Mori M."/>
            <person name="Tomita M."/>
            <person name="Arakawa K."/>
        </authorList>
    </citation>
    <scope>NUCLEOTIDE SEQUENCE [LARGE SCALE GENOMIC DNA]</scope>
</reference>
<evidence type="ECO:0000313" key="2">
    <source>
        <dbReference type="Proteomes" id="UP000499080"/>
    </source>
</evidence>
<keyword evidence="2" id="KW-1185">Reference proteome</keyword>
<accession>A0A4Y2DTY7</accession>
<organism evidence="1 2">
    <name type="scientific">Araneus ventricosus</name>
    <name type="common">Orbweaver spider</name>
    <name type="synonym">Epeira ventricosa</name>
    <dbReference type="NCBI Taxonomy" id="182803"/>
    <lineage>
        <taxon>Eukaryota</taxon>
        <taxon>Metazoa</taxon>
        <taxon>Ecdysozoa</taxon>
        <taxon>Arthropoda</taxon>
        <taxon>Chelicerata</taxon>
        <taxon>Arachnida</taxon>
        <taxon>Araneae</taxon>
        <taxon>Araneomorphae</taxon>
        <taxon>Entelegynae</taxon>
        <taxon>Araneoidea</taxon>
        <taxon>Araneidae</taxon>
        <taxon>Araneus</taxon>
    </lineage>
</organism>